<dbReference type="InterPro" id="IPR028288">
    <property type="entry name" value="SCAR/WAVE_fam"/>
</dbReference>
<dbReference type="GO" id="GO:0005737">
    <property type="term" value="C:cytoplasm"/>
    <property type="evidence" value="ECO:0007669"/>
    <property type="project" value="UniProtKB-ARBA"/>
</dbReference>
<keyword evidence="4 6" id="KW-0206">Cytoskeleton</keyword>
<dbReference type="PROSITE" id="PS51082">
    <property type="entry name" value="WH2"/>
    <property type="match status" value="1"/>
</dbReference>
<dbReference type="FunFam" id="1.20.5.340:FF:000045">
    <property type="entry name" value="SCAR family protein"/>
    <property type="match status" value="1"/>
</dbReference>
<gene>
    <name evidence="9" type="ORF">SLEP1_g18065</name>
</gene>
<dbReference type="GO" id="GO:0071933">
    <property type="term" value="F:Arp2/3 complex binding"/>
    <property type="evidence" value="ECO:0007669"/>
    <property type="project" value="TreeGrafter"/>
</dbReference>
<reference evidence="9 10" key="1">
    <citation type="journal article" date="2021" name="Commun. Biol.">
        <title>The genome of Shorea leprosula (Dipterocarpaceae) highlights the ecological relevance of drought in aseasonal tropical rainforests.</title>
        <authorList>
            <person name="Ng K.K.S."/>
            <person name="Kobayashi M.J."/>
            <person name="Fawcett J.A."/>
            <person name="Hatakeyama M."/>
            <person name="Paape T."/>
            <person name="Ng C.H."/>
            <person name="Ang C.C."/>
            <person name="Tnah L.H."/>
            <person name="Lee C.T."/>
            <person name="Nishiyama T."/>
            <person name="Sese J."/>
            <person name="O'Brien M.J."/>
            <person name="Copetti D."/>
            <person name="Mohd Noor M.I."/>
            <person name="Ong R.C."/>
            <person name="Putra M."/>
            <person name="Sireger I.Z."/>
            <person name="Indrioko S."/>
            <person name="Kosugi Y."/>
            <person name="Izuno A."/>
            <person name="Isagi Y."/>
            <person name="Lee S.L."/>
            <person name="Shimizu K.K."/>
        </authorList>
    </citation>
    <scope>NUCLEOTIDE SEQUENCE [LARGE SCALE GENOMIC DNA]</scope>
    <source>
        <strain evidence="9">214</strain>
    </source>
</reference>
<dbReference type="GO" id="GO:0005856">
    <property type="term" value="C:cytoskeleton"/>
    <property type="evidence" value="ECO:0007669"/>
    <property type="project" value="UniProtKB-SubCell"/>
</dbReference>
<comment type="function">
    <text evidence="5">Involved in regulation of actin and microtubule organization. Part of a WAVE complex that activates the Arp2/3 complex. Regulates trichome branch positioning and expansion.</text>
</comment>
<protein>
    <recommendedName>
        <fullName evidence="6">Protein SCAR</fullName>
    </recommendedName>
    <alternativeName>
        <fullName evidence="6">Protein WAVE</fullName>
    </alternativeName>
</protein>
<dbReference type="PANTHER" id="PTHR12902:SF1">
    <property type="entry name" value="WISKOTT-ALDRICH SYNDROME PROTEIN FAMILY MEMBER"/>
    <property type="match status" value="1"/>
</dbReference>
<evidence type="ECO:0000256" key="4">
    <source>
        <dbReference type="ARBA" id="ARBA00023212"/>
    </source>
</evidence>
<dbReference type="Gene3D" id="1.20.5.340">
    <property type="match status" value="1"/>
</dbReference>
<keyword evidence="10" id="KW-1185">Reference proteome</keyword>
<keyword evidence="6" id="KW-0009">Actin-binding</keyword>
<dbReference type="PANTHER" id="PTHR12902">
    <property type="entry name" value="WASP-1"/>
    <property type="match status" value="1"/>
</dbReference>
<comment type="similarity">
    <text evidence="2 6">Belongs to the SCAR/WAVE family.</text>
</comment>
<feature type="domain" description="WH2" evidence="8">
    <location>
        <begin position="1390"/>
        <end position="1408"/>
    </location>
</feature>
<feature type="compositionally biased region" description="Basic and acidic residues" evidence="7">
    <location>
        <begin position="706"/>
        <end position="722"/>
    </location>
</feature>
<organism evidence="9 10">
    <name type="scientific">Rubroshorea leprosula</name>
    <dbReference type="NCBI Taxonomy" id="152421"/>
    <lineage>
        <taxon>Eukaryota</taxon>
        <taxon>Viridiplantae</taxon>
        <taxon>Streptophyta</taxon>
        <taxon>Embryophyta</taxon>
        <taxon>Tracheophyta</taxon>
        <taxon>Spermatophyta</taxon>
        <taxon>Magnoliopsida</taxon>
        <taxon>eudicotyledons</taxon>
        <taxon>Gunneridae</taxon>
        <taxon>Pentapetalae</taxon>
        <taxon>rosids</taxon>
        <taxon>malvids</taxon>
        <taxon>Malvales</taxon>
        <taxon>Dipterocarpaceae</taxon>
        <taxon>Rubroshorea</taxon>
    </lineage>
</organism>
<feature type="region of interest" description="Disordered" evidence="7">
    <location>
        <begin position="706"/>
        <end position="728"/>
    </location>
</feature>
<dbReference type="Proteomes" id="UP001054252">
    <property type="component" value="Unassembled WGS sequence"/>
</dbReference>
<comment type="caution">
    <text evidence="9">The sequence shown here is derived from an EMBL/GenBank/DDBJ whole genome shotgun (WGS) entry which is preliminary data.</text>
</comment>
<evidence type="ECO:0000313" key="10">
    <source>
        <dbReference type="Proteomes" id="UP001054252"/>
    </source>
</evidence>
<name>A0AAV5J5H8_9ROSI</name>
<evidence type="ECO:0000256" key="3">
    <source>
        <dbReference type="ARBA" id="ARBA00022490"/>
    </source>
</evidence>
<evidence type="ECO:0000256" key="6">
    <source>
        <dbReference type="RuleBase" id="RU367034"/>
    </source>
</evidence>
<accession>A0AAV5J5H8</accession>
<dbReference type="Gene3D" id="6.10.280.150">
    <property type="match status" value="2"/>
</dbReference>
<dbReference type="GO" id="GO:0030036">
    <property type="term" value="P:actin cytoskeleton organization"/>
    <property type="evidence" value="ECO:0007669"/>
    <property type="project" value="UniProtKB-UniRule"/>
</dbReference>
<evidence type="ECO:0000256" key="2">
    <source>
        <dbReference type="ARBA" id="ARBA00006993"/>
    </source>
</evidence>
<evidence type="ECO:0000256" key="5">
    <source>
        <dbReference type="ARBA" id="ARBA00055640"/>
    </source>
</evidence>
<dbReference type="GO" id="GO:0003779">
    <property type="term" value="F:actin binding"/>
    <property type="evidence" value="ECO:0007669"/>
    <property type="project" value="UniProtKB-UniRule"/>
</dbReference>
<evidence type="ECO:0000256" key="7">
    <source>
        <dbReference type="SAM" id="MobiDB-lite"/>
    </source>
</evidence>
<comment type="subcellular location">
    <subcellularLocation>
        <location evidence="1 6">Cytoplasm</location>
        <location evidence="1 6">Cytoskeleton</location>
    </subcellularLocation>
</comment>
<evidence type="ECO:0000313" key="9">
    <source>
        <dbReference type="EMBL" id="GKV06140.1"/>
    </source>
</evidence>
<dbReference type="InterPro" id="IPR003124">
    <property type="entry name" value="WH2_dom"/>
</dbReference>
<dbReference type="GO" id="GO:0034237">
    <property type="term" value="F:protein kinase A regulatory subunit binding"/>
    <property type="evidence" value="ECO:0007669"/>
    <property type="project" value="TreeGrafter"/>
</dbReference>
<keyword evidence="3 6" id="KW-0963">Cytoplasm</keyword>
<dbReference type="EMBL" id="BPVZ01000024">
    <property type="protein sequence ID" value="GKV06140.1"/>
    <property type="molecule type" value="Genomic_DNA"/>
</dbReference>
<evidence type="ECO:0000259" key="8">
    <source>
        <dbReference type="PROSITE" id="PS51082"/>
    </source>
</evidence>
<proteinExistence type="inferred from homology"/>
<dbReference type="GO" id="GO:2000601">
    <property type="term" value="P:positive regulation of Arp2/3 complex-mediated actin nucleation"/>
    <property type="evidence" value="ECO:0007669"/>
    <property type="project" value="TreeGrafter"/>
</dbReference>
<evidence type="ECO:0000256" key="1">
    <source>
        <dbReference type="ARBA" id="ARBA00004245"/>
    </source>
</evidence>
<sequence>MPLTRYQIRNEYSLADPELHRAADKDDPEALLEGVAMAGLVGVLRQLGDLAEFAAEIFHDLHEEVMATAARGHGLVVRVQQLEAEVPPLEKALLSQTNHASFFTNAGVEWHPNLHTEQNLITHGDLPRCVMDSYEECRAPPRLFLLDKFDVAGVGACLKRYTDPSFFKVESASYGVATVENQREKKIRKGKKGSRWRNGETPEVVPSSHAKLHQLFLEERIENAYSDPTRRVKLKRRQLNASPLDPKYGKSYMEKFLETPSPEHKMVYETSVTPPLVTLSSDQFCESGLEIIEISTVSPLKKASRGKESTFSSPNAEELVIKPFMEESNGDVINGEIVNMHESIVDGHVDEIPSAGVEDRDHSVDLTSEIGNYMDALDYQSVVVSSSSDDGNNSFKRGISSLSYSDTVSNLAENAPSDNEETENAFPFAESCASETLETPFIQHTACAQTGGPSSNGAASSKETFLNENWLCEVGEEGSSYPTDLLPPSVSWDIRVSPVVAASVEHEVDEIPFNGGKHDSELSNTDENGTSLCNSPEAVSVDPYERQDDTTFTVSAEKNSVDELDIGNVNTSSNGVLHLSNISQLAPGKGINSDSLDEVIQMDHANENDAENYVNQIISSPKPVTSPTEEQLTCSTLTESEMHLSTTLLADSGDVVKLGNLNSEGSDAVSEGGGYSEDTSLLTDSLPACSFDEQQLLLHDFPQVKTDSRETEASNFEPKTDVDEVSEGAETEEIEGFTHSVDVVERGTIPHDLDSDIESEKATETVQAEDVAVSTAVVAASPGSDDISNSFCQSPNPICSPSRNLMTLEQALFGTLAPHVEGSKINVVLSQEFFAQLETPKERHKVEVAPADNEISSQESHIESVVQNEMNQAEVVPTDSDFTPLILNNYSNVEDVVSYCYLAEPTKNNLSIGHETAPAVSSELSDQELGLRCFHESHLEDNIEDVVSSTTFSGPGTSLDQSANLQTELTMGNIQVEEENFSSSNHLSRKTDSQVDQERCLHASVVHFKEDSLSQPSAMELLPQLAGKEFESNKQGMDSADSVVSTFGLLPEATQVSMEEMPPLPPLPPMQWRIGKVQHNSVASHRELVGQGSFPGILQHTSEQKAQFGLSAFQGGFVQPESLFSNLACVEEEKSCHASEQLVANMVQPTPFLMNLPAMVDNSNSQYCGISLDRTQSVNSFSTLPEMYKERPEAEVGSEGKRVQSNDPLSLVPAIEHKTSRVDPLSLVETPTQPQNQFVLDTSSEIEVSQHSTRISDGEHDNPTYLDVPSLSETQAPVEELHLTNFLEDQQQHKNVEEQPQHGLVTSEGEIVQTSNAFPLPGLSVPEGAWSSKTFSLSQPAEVGKANGNPSVKMPRPRNPLIDAVAAHDKSKMRKVTERVLPQIAPKVDERNSLLEQIRSKSFNLRPAVVTRPSIRGPKTNLKVAAILEKANSIRQALAGSDEDEDAWSDS</sequence>